<organism evidence="7 8">
    <name type="scientific">Candidatus Odyssella acanthamoebae</name>
    <dbReference type="NCBI Taxonomy" id="91604"/>
    <lineage>
        <taxon>Bacteria</taxon>
        <taxon>Pseudomonadati</taxon>
        <taxon>Pseudomonadota</taxon>
        <taxon>Alphaproteobacteria</taxon>
        <taxon>Holosporales</taxon>
        <taxon>Candidatus Paracaedibacteraceae</taxon>
        <taxon>Candidatus Odyssella</taxon>
    </lineage>
</organism>
<dbReference type="InterPro" id="IPR032710">
    <property type="entry name" value="NTF2-like_dom_sf"/>
</dbReference>
<dbReference type="InterPro" id="IPR039544">
    <property type="entry name" value="Tim44-like"/>
</dbReference>
<dbReference type="Gene3D" id="3.10.450.240">
    <property type="match status" value="1"/>
</dbReference>
<gene>
    <name evidence="7" type="ORF">ID47_10170</name>
</gene>
<name>A0A077AV26_9PROT</name>
<dbReference type="NCBIfam" id="NF033779">
    <property type="entry name" value="Tim44_TimA_adap"/>
    <property type="match status" value="1"/>
</dbReference>
<keyword evidence="3" id="KW-0809">Transit peptide</keyword>
<accession>A0A077AV26</accession>
<evidence type="ECO:0000256" key="2">
    <source>
        <dbReference type="ARBA" id="ARBA00009597"/>
    </source>
</evidence>
<protein>
    <recommendedName>
        <fullName evidence="6">Tim44-like domain-containing protein</fullName>
    </recommendedName>
</protein>
<evidence type="ECO:0000256" key="5">
    <source>
        <dbReference type="SAM" id="Phobius"/>
    </source>
</evidence>
<keyword evidence="4 5" id="KW-0472">Membrane</keyword>
<feature type="domain" description="Tim44-like" evidence="6">
    <location>
        <begin position="80"/>
        <end position="226"/>
    </location>
</feature>
<dbReference type="STRING" id="91604.ID47_10170"/>
<dbReference type="GO" id="GO:0016020">
    <property type="term" value="C:membrane"/>
    <property type="evidence" value="ECO:0007669"/>
    <property type="project" value="UniProtKB-SubCell"/>
</dbReference>
<comment type="similarity">
    <text evidence="2">Belongs to the Tim44 family.</text>
</comment>
<evidence type="ECO:0000313" key="8">
    <source>
        <dbReference type="Proteomes" id="UP000028926"/>
    </source>
</evidence>
<dbReference type="EMBL" id="CP008941">
    <property type="protein sequence ID" value="AIK97017.1"/>
    <property type="molecule type" value="Genomic_DNA"/>
</dbReference>
<dbReference type="InterPro" id="IPR007379">
    <property type="entry name" value="Tim44-like_dom"/>
</dbReference>
<evidence type="ECO:0000256" key="1">
    <source>
        <dbReference type="ARBA" id="ARBA00004370"/>
    </source>
</evidence>
<proteinExistence type="inferred from homology"/>
<evidence type="ECO:0000256" key="4">
    <source>
        <dbReference type="ARBA" id="ARBA00023136"/>
    </source>
</evidence>
<dbReference type="GO" id="GO:0030150">
    <property type="term" value="P:protein import into mitochondrial matrix"/>
    <property type="evidence" value="ECO:0007669"/>
    <property type="project" value="TreeGrafter"/>
</dbReference>
<dbReference type="AlphaFoldDB" id="A0A077AV26"/>
<reference evidence="7 8" key="1">
    <citation type="submission" date="2014-07" db="EMBL/GenBank/DDBJ databases">
        <title>Comparative genomic insights into amoeba endosymbionts belonging to the families of Holosporaceae and Candidatus Midichloriaceae within Rickettsiales.</title>
        <authorList>
            <person name="Wang Z."/>
            <person name="Wu M."/>
        </authorList>
    </citation>
    <scope>NUCLEOTIDE SEQUENCE [LARGE SCALE GENOMIC DNA]</scope>
    <source>
        <strain evidence="7">PRA3</strain>
    </source>
</reference>
<dbReference type="GO" id="GO:0051087">
    <property type="term" value="F:protein-folding chaperone binding"/>
    <property type="evidence" value="ECO:0007669"/>
    <property type="project" value="TreeGrafter"/>
</dbReference>
<dbReference type="SMART" id="SM00978">
    <property type="entry name" value="Tim44"/>
    <property type="match status" value="1"/>
</dbReference>
<feature type="transmembrane region" description="Helical" evidence="5">
    <location>
        <begin position="12"/>
        <end position="30"/>
    </location>
</feature>
<evidence type="ECO:0000259" key="6">
    <source>
        <dbReference type="SMART" id="SM00978"/>
    </source>
</evidence>
<dbReference type="Proteomes" id="UP000028926">
    <property type="component" value="Chromosome"/>
</dbReference>
<keyword evidence="5" id="KW-0812">Transmembrane</keyword>
<dbReference type="PANTHER" id="PTHR10721:SF1">
    <property type="entry name" value="MITOCHONDRIAL IMPORT INNER MEMBRANE TRANSLOCASE SUBUNIT TIM44"/>
    <property type="match status" value="1"/>
</dbReference>
<dbReference type="eggNOG" id="COG4395">
    <property type="taxonomic scope" value="Bacteria"/>
</dbReference>
<comment type="subcellular location">
    <subcellularLocation>
        <location evidence="1">Membrane</location>
    </subcellularLocation>
</comment>
<dbReference type="PANTHER" id="PTHR10721">
    <property type="entry name" value="MITOCHONDRIAL IMPORT INNER MEMBRANE TRANSLOCASE SUBUNIT TIM44"/>
    <property type="match status" value="1"/>
</dbReference>
<dbReference type="HOGENOM" id="CLU_086329_1_1_5"/>
<dbReference type="SUPFAM" id="SSF54427">
    <property type="entry name" value="NTF2-like"/>
    <property type="match status" value="1"/>
</dbReference>
<evidence type="ECO:0000256" key="3">
    <source>
        <dbReference type="ARBA" id="ARBA00022946"/>
    </source>
</evidence>
<keyword evidence="8" id="KW-1185">Reference proteome</keyword>
<dbReference type="Pfam" id="PF04280">
    <property type="entry name" value="Tim44"/>
    <property type="match status" value="1"/>
</dbReference>
<keyword evidence="5" id="KW-1133">Transmembrane helix</keyword>
<sequence>MRHKQVGPLLELIFFALLSAYIFYRLWSVLGQENEADKERREQKKRQFEAMIEDNVIPLPNRHSKERVSEIEEKDLKSGVREALRILRERDPSFNFSHFLKGAKGAYEMVSEAFAKGELETLKLLLLPKVYDAFAKEVEERQRRGESYEVKIERFDRVDVDAIEIHGEDILITVRFRTRQVMVTKNSAGEIIENQAQISIPVTEIWTFTRMIGSNEPNWYLSRTQNA</sequence>
<evidence type="ECO:0000313" key="7">
    <source>
        <dbReference type="EMBL" id="AIK97017.1"/>
    </source>
</evidence>
<dbReference type="KEGG" id="paca:ID47_10170"/>